<proteinExistence type="predicted"/>
<evidence type="ECO:0000313" key="1">
    <source>
        <dbReference type="EMBL" id="PJG59000.1"/>
    </source>
</evidence>
<evidence type="ECO:0008006" key="3">
    <source>
        <dbReference type="Google" id="ProtNLM"/>
    </source>
</evidence>
<dbReference type="AlphaFoldDB" id="A0A2H9U4P4"/>
<dbReference type="Pfam" id="PF06526">
    <property type="entry name" value="DUF1107"/>
    <property type="match status" value="1"/>
</dbReference>
<comment type="caution">
    <text evidence="1">The sequence shown here is derived from an EMBL/GenBank/DDBJ whole genome shotgun (WGS) entry which is preliminary data.</text>
</comment>
<dbReference type="Gene3D" id="3.30.1910.10">
    <property type="entry name" value="so0334 like domain"/>
    <property type="match status" value="1"/>
</dbReference>
<keyword evidence="2" id="KW-1185">Reference proteome</keyword>
<sequence length="71" mass="8230">MQTMRVFKKYLPLMVAKHVKTFFKGRIYIHGRGRFDFQSGLLLMPSSADVPHRQTVTEVNALIGRLHMDLV</sequence>
<name>A0A2H9U4P4_9GAMM</name>
<organism evidence="1 2">
    <name type="scientific">Aeromonas cavernicola</name>
    <dbReference type="NCBI Taxonomy" id="1006623"/>
    <lineage>
        <taxon>Bacteria</taxon>
        <taxon>Pseudomonadati</taxon>
        <taxon>Pseudomonadota</taxon>
        <taxon>Gammaproteobacteria</taxon>
        <taxon>Aeromonadales</taxon>
        <taxon>Aeromonadaceae</taxon>
        <taxon>Aeromonas</taxon>
    </lineage>
</organism>
<accession>A0A2H9U4P4</accession>
<dbReference type="InterPro" id="IPR009491">
    <property type="entry name" value="DUF1107"/>
</dbReference>
<dbReference type="Proteomes" id="UP000235861">
    <property type="component" value="Unassembled WGS sequence"/>
</dbReference>
<reference evidence="1 2" key="1">
    <citation type="submission" date="2017-11" db="EMBL/GenBank/DDBJ databases">
        <title>Draft genome sequence of environmental isolate Aeromonas cavernicola sp. nov. MDC 2508.</title>
        <authorList>
            <person name="Colston S.M."/>
            <person name="Navarro A."/>
            <person name="Martinez-Murcia A.J."/>
            <person name="Graf J."/>
        </authorList>
    </citation>
    <scope>NUCLEOTIDE SEQUENCE [LARGE SCALE GENOMIC DNA]</scope>
    <source>
        <strain evidence="1 2">MDC 2508</strain>
    </source>
</reference>
<gene>
    <name evidence="1" type="ORF">CUC53_09555</name>
</gene>
<protein>
    <recommendedName>
        <fullName evidence="3">DUF1107 domain-containing protein</fullName>
    </recommendedName>
</protein>
<evidence type="ECO:0000313" key="2">
    <source>
        <dbReference type="Proteomes" id="UP000235861"/>
    </source>
</evidence>
<dbReference type="EMBL" id="PGGC01000081">
    <property type="protein sequence ID" value="PJG59000.1"/>
    <property type="molecule type" value="Genomic_DNA"/>
</dbReference>